<evidence type="ECO:0000313" key="2">
    <source>
        <dbReference type="EMBL" id="EPF30950.1"/>
    </source>
</evidence>
<keyword evidence="1" id="KW-0812">Transmembrane</keyword>
<dbReference type="PATRIC" id="fig|1125699.3.peg.1293"/>
<keyword evidence="1" id="KW-1133">Transmembrane helix</keyword>
<name>S3K0B7_TREMA</name>
<dbReference type="Proteomes" id="UP000014541">
    <property type="component" value="Unassembled WGS sequence"/>
</dbReference>
<feature type="transmembrane region" description="Helical" evidence="1">
    <location>
        <begin position="17"/>
        <end position="37"/>
    </location>
</feature>
<protein>
    <submittedName>
        <fullName evidence="2">Uncharacterized protein</fullName>
    </submittedName>
</protein>
<dbReference type="AlphaFoldDB" id="S3K0B7"/>
<gene>
    <name evidence="2" type="ORF">HMPREF9194_01277</name>
</gene>
<organism evidence="2 3">
    <name type="scientific">Treponema maltophilum ATCC 51939</name>
    <dbReference type="NCBI Taxonomy" id="1125699"/>
    <lineage>
        <taxon>Bacteria</taxon>
        <taxon>Pseudomonadati</taxon>
        <taxon>Spirochaetota</taxon>
        <taxon>Spirochaetia</taxon>
        <taxon>Spirochaetales</taxon>
        <taxon>Treponemataceae</taxon>
        <taxon>Treponema</taxon>
    </lineage>
</organism>
<evidence type="ECO:0000256" key="1">
    <source>
        <dbReference type="SAM" id="Phobius"/>
    </source>
</evidence>
<comment type="caution">
    <text evidence="2">The sequence shown here is derived from an EMBL/GenBank/DDBJ whole genome shotgun (WGS) entry which is preliminary data.</text>
</comment>
<sequence>MPNAGLEGFLIVKKVKIFLPAIVLSLFSASCVLLSVAPRAYETLPENIQIGSLKTEGIFVYTEKDYAKNADKNPIFIQGKIKNPAFNIKDFLSVSEAKKKIWDYTTVSGGETVGIECGFTVYTNKEGENIQFDISPISFNKNYLEFPDAVSKQDVPIPYMIAKFHDEKGRCYKVFAAAIGKYTHNSPKYLVMDTKQEFSVFLENNLAARFSSGAYKIYSETDPELLKEYVGVLNGVFRGIRKYEKGILLF</sequence>
<proteinExistence type="predicted"/>
<reference evidence="2 3" key="1">
    <citation type="submission" date="2013-04" db="EMBL/GenBank/DDBJ databases">
        <title>The Genome Sequence of Treponema maltophilum ATCC 51939.</title>
        <authorList>
            <consortium name="The Broad Institute Genomics Platform"/>
            <person name="Earl A."/>
            <person name="Ward D."/>
            <person name="Feldgarden M."/>
            <person name="Gevers D."/>
            <person name="Leonetti C."/>
            <person name="Blanton J.M."/>
            <person name="Dewhirst F.E."/>
            <person name="Izard J."/>
            <person name="Walker B."/>
            <person name="Young S."/>
            <person name="Zeng Q."/>
            <person name="Gargeya S."/>
            <person name="Fitzgerald M."/>
            <person name="Haas B."/>
            <person name="Abouelleil A."/>
            <person name="Allen A.W."/>
            <person name="Alvarado L."/>
            <person name="Arachchi H.M."/>
            <person name="Berlin A.M."/>
            <person name="Chapman S.B."/>
            <person name="Gainer-Dewar J."/>
            <person name="Goldberg J."/>
            <person name="Griggs A."/>
            <person name="Gujja S."/>
            <person name="Hansen M."/>
            <person name="Howarth C."/>
            <person name="Imamovic A."/>
            <person name="Ireland A."/>
            <person name="Larimer J."/>
            <person name="McCowan C."/>
            <person name="Murphy C."/>
            <person name="Pearson M."/>
            <person name="Poon T.W."/>
            <person name="Priest M."/>
            <person name="Roberts A."/>
            <person name="Saif S."/>
            <person name="Shea T."/>
            <person name="Sisk P."/>
            <person name="Sykes S."/>
            <person name="Wortman J."/>
            <person name="Nusbaum C."/>
            <person name="Birren B."/>
        </authorList>
    </citation>
    <scope>NUCLEOTIDE SEQUENCE [LARGE SCALE GENOMIC DNA]</scope>
    <source>
        <strain evidence="2 3">ATCC 51939</strain>
    </source>
</reference>
<evidence type="ECO:0000313" key="3">
    <source>
        <dbReference type="Proteomes" id="UP000014541"/>
    </source>
</evidence>
<dbReference type="HOGENOM" id="CLU_1111004_0_0_12"/>
<accession>S3K0B7</accession>
<dbReference type="STRING" id="1125699.HMPREF9194_01277"/>
<keyword evidence="3" id="KW-1185">Reference proteome</keyword>
<keyword evidence="1" id="KW-0472">Membrane</keyword>
<dbReference type="EMBL" id="ATFF01000006">
    <property type="protein sequence ID" value="EPF30950.1"/>
    <property type="molecule type" value="Genomic_DNA"/>
</dbReference>